<evidence type="ECO:0000259" key="3">
    <source>
        <dbReference type="PROSITE" id="PS50093"/>
    </source>
</evidence>
<dbReference type="InterPro" id="IPR035986">
    <property type="entry name" value="PKD_dom_sf"/>
</dbReference>
<accession>A0ABT1G9Q3</accession>
<dbReference type="InterPro" id="IPR022409">
    <property type="entry name" value="PKD/Chitinase_dom"/>
</dbReference>
<protein>
    <submittedName>
        <fullName evidence="4">Choice-of-anchor B domain-containing protein</fullName>
    </submittedName>
</protein>
<dbReference type="PANTHER" id="PTHR38787">
    <property type="entry name" value="REGULATORY P DOMAIN-CONTAINING PROTEIN"/>
    <property type="match status" value="1"/>
</dbReference>
<keyword evidence="5" id="KW-1185">Reference proteome</keyword>
<dbReference type="EMBL" id="JALJYF010000001">
    <property type="protein sequence ID" value="MCP1727053.1"/>
    <property type="molecule type" value="Genomic_DNA"/>
</dbReference>
<dbReference type="InterPro" id="IPR013783">
    <property type="entry name" value="Ig-like_fold"/>
</dbReference>
<dbReference type="CDD" id="cd00146">
    <property type="entry name" value="PKD"/>
    <property type="match status" value="1"/>
</dbReference>
<comment type="caution">
    <text evidence="4">The sequence shown here is derived from an EMBL/GenBank/DDBJ whole genome shotgun (WGS) entry which is preliminary data.</text>
</comment>
<dbReference type="InterPro" id="IPR027589">
    <property type="entry name" value="Choice_anch_B"/>
</dbReference>
<dbReference type="SUPFAM" id="SSF49299">
    <property type="entry name" value="PKD domain"/>
    <property type="match status" value="1"/>
</dbReference>
<dbReference type="SMART" id="SM00089">
    <property type="entry name" value="PKD"/>
    <property type="match status" value="1"/>
</dbReference>
<dbReference type="Gene3D" id="2.60.40.10">
    <property type="entry name" value="Immunoglobulins"/>
    <property type="match status" value="1"/>
</dbReference>
<sequence length="697" mass="75244">MRISITITALLLSSFAVAGEQPCEDGTAGPYPCSRVDLAAFMPIEEIGGEGQSLNDVWGWTDPDSGREFALVGRSGGTSFVEVSDPASPVYLGDLPTRSLTTHRPGEPRLAMQKTEQPVHGRDARLFCHDDCDAPGGAWRDAKVYQHYALIVSEEAGHGLQIFDLTRLLDVESGAPETFDEDAHYDGFGNAHNLELNSETGMAYAVGTSNADARHNYNGGPHFVDVSDPLMPSHAGGYGGDGYTHDAQCVIYQGPDEGFQGDEICFNSNEDSLTLVNVSDHDSPQLISRSDYPRVGYTHQGWLSEDHRWFYLNDETADLNDNSRTRTLVFDVAELAAPELAYEYYSPDLAIAHNNYVRGDYLYQSNYTSGLRILDVSTPDRPVEAAYLDTQPDSEEHTFRGTWSNYPWFESGTVVFTDIEDGLFVVRPRLPEDSDDGADLSVSGMIESHGSNGQDFALSTRITVENLGPEDASGVEFVASLPASGELAVTGEQPGACDSSERVLRCRYGTLATGASFVVDLTAEADEAVDEGLIVWAVSDQHDPDTANNRQVLPRDGQASQPIASFRYDCHDLSCEFDASDSKGGTTGIESLSWSFGDGSTGEGEQISHEYPQGGEYTVTLTVNNEADENAETSRTVSVSAPARDSADSSSSSFGCSISQRGPLAGQTKVVDRFDPLLAAMLLLAVAGLLGGRRRVG</sequence>
<feature type="signal peptide" evidence="2">
    <location>
        <begin position="1"/>
        <end position="18"/>
    </location>
</feature>
<dbReference type="RefSeq" id="WP_253446317.1">
    <property type="nucleotide sequence ID" value="NZ_JALJYF010000001.1"/>
</dbReference>
<dbReference type="PANTHER" id="PTHR38787:SF3">
    <property type="entry name" value="REGULATORY P DOMAIN-CONTAINING PROTEIN"/>
    <property type="match status" value="1"/>
</dbReference>
<dbReference type="Pfam" id="PF18911">
    <property type="entry name" value="PKD_4"/>
    <property type="match status" value="1"/>
</dbReference>
<feature type="compositionally biased region" description="Low complexity" evidence="1">
    <location>
        <begin position="638"/>
        <end position="655"/>
    </location>
</feature>
<dbReference type="NCBIfam" id="TIGR04312">
    <property type="entry name" value="choice_anch_B"/>
    <property type="match status" value="1"/>
</dbReference>
<feature type="chain" id="PRO_5046191505" evidence="2">
    <location>
        <begin position="19"/>
        <end position="697"/>
    </location>
</feature>
<evidence type="ECO:0000256" key="2">
    <source>
        <dbReference type="SAM" id="SignalP"/>
    </source>
</evidence>
<keyword evidence="2" id="KW-0732">Signal</keyword>
<name>A0ABT1G9Q3_9GAMM</name>
<evidence type="ECO:0000313" key="5">
    <source>
        <dbReference type="Proteomes" id="UP001523550"/>
    </source>
</evidence>
<reference evidence="4 5" key="1">
    <citation type="submission" date="2022-03" db="EMBL/GenBank/DDBJ databases">
        <title>Genomic Encyclopedia of Type Strains, Phase III (KMG-III): the genomes of soil and plant-associated and newly described type strains.</title>
        <authorList>
            <person name="Whitman W."/>
        </authorList>
    </citation>
    <scope>NUCLEOTIDE SEQUENCE [LARGE SCALE GENOMIC DNA]</scope>
    <source>
        <strain evidence="4 5">BSker1</strain>
    </source>
</reference>
<dbReference type="Proteomes" id="UP001523550">
    <property type="component" value="Unassembled WGS sequence"/>
</dbReference>
<feature type="region of interest" description="Disordered" evidence="1">
    <location>
        <begin position="629"/>
        <end position="655"/>
    </location>
</feature>
<gene>
    <name evidence="4" type="ORF">J2T60_001018</name>
</gene>
<evidence type="ECO:0000256" key="1">
    <source>
        <dbReference type="SAM" id="MobiDB-lite"/>
    </source>
</evidence>
<dbReference type="PROSITE" id="PS50093">
    <property type="entry name" value="PKD"/>
    <property type="match status" value="1"/>
</dbReference>
<organism evidence="4 5">
    <name type="scientific">Natronospira proteinivora</name>
    <dbReference type="NCBI Taxonomy" id="1807133"/>
    <lineage>
        <taxon>Bacteria</taxon>
        <taxon>Pseudomonadati</taxon>
        <taxon>Pseudomonadota</taxon>
        <taxon>Gammaproteobacteria</taxon>
        <taxon>Natronospirales</taxon>
        <taxon>Natronospiraceae</taxon>
        <taxon>Natronospira</taxon>
    </lineage>
</organism>
<dbReference type="Pfam" id="PF01345">
    <property type="entry name" value="DUF11"/>
    <property type="match status" value="1"/>
</dbReference>
<dbReference type="InterPro" id="IPR000601">
    <property type="entry name" value="PKD_dom"/>
</dbReference>
<evidence type="ECO:0000313" key="4">
    <source>
        <dbReference type="EMBL" id="MCP1727053.1"/>
    </source>
</evidence>
<feature type="domain" description="PKD" evidence="3">
    <location>
        <begin position="591"/>
        <end position="646"/>
    </location>
</feature>
<dbReference type="InterPro" id="IPR001434">
    <property type="entry name" value="OmcB-like_DUF11"/>
</dbReference>
<proteinExistence type="predicted"/>